<dbReference type="RefSeq" id="WP_285488446.1">
    <property type="nucleotide sequence ID" value="NZ_BSTI01000012.1"/>
</dbReference>
<dbReference type="Pfam" id="PF03069">
    <property type="entry name" value="FmdA_AmdA"/>
    <property type="match status" value="2"/>
</dbReference>
<dbReference type="EMBL" id="BSTI01000012">
    <property type="protein sequence ID" value="GLY68515.1"/>
    <property type="molecule type" value="Genomic_DNA"/>
</dbReference>
<dbReference type="Gene3D" id="3.10.28.20">
    <property type="entry name" value="Acetamidase/Formamidase-like domains"/>
    <property type="match status" value="1"/>
</dbReference>
<protein>
    <submittedName>
        <fullName evidence="1">Acetamidase</fullName>
    </submittedName>
</protein>
<dbReference type="Proteomes" id="UP001165136">
    <property type="component" value="Unassembled WGS sequence"/>
</dbReference>
<reference evidence="1" key="1">
    <citation type="submission" date="2023-03" db="EMBL/GenBank/DDBJ databases">
        <title>Amycolatopsis taiwanensis NBRC 103393.</title>
        <authorList>
            <person name="Ichikawa N."/>
            <person name="Sato H."/>
            <person name="Tonouchi N."/>
        </authorList>
    </citation>
    <scope>NUCLEOTIDE SEQUENCE</scope>
    <source>
        <strain evidence="1">NBRC 103393</strain>
    </source>
</reference>
<name>A0A9W6R6T6_9PSEU</name>
<evidence type="ECO:0000313" key="1">
    <source>
        <dbReference type="EMBL" id="GLY68515.1"/>
    </source>
</evidence>
<evidence type="ECO:0000313" key="2">
    <source>
        <dbReference type="Proteomes" id="UP001165136"/>
    </source>
</evidence>
<dbReference type="GO" id="GO:0016811">
    <property type="term" value="F:hydrolase activity, acting on carbon-nitrogen (but not peptide) bonds, in linear amides"/>
    <property type="evidence" value="ECO:0007669"/>
    <property type="project" value="InterPro"/>
</dbReference>
<dbReference type="SUPFAM" id="SSF141130">
    <property type="entry name" value="Acetamidase/Formamidase-like"/>
    <property type="match status" value="1"/>
</dbReference>
<comment type="caution">
    <text evidence="1">The sequence shown here is derived from an EMBL/GenBank/DDBJ whole genome shotgun (WGS) entry which is preliminary data.</text>
</comment>
<dbReference type="PANTHER" id="PTHR31891:SF1">
    <property type="entry name" value="FORMAMIDASE C869.04-RELATED"/>
    <property type="match status" value="1"/>
</dbReference>
<dbReference type="AlphaFoldDB" id="A0A9W6R6T6"/>
<keyword evidence="2" id="KW-1185">Reference proteome</keyword>
<proteinExistence type="predicted"/>
<gene>
    <name evidence="1" type="ORF">Atai01_51340</name>
</gene>
<organism evidence="1 2">
    <name type="scientific">Amycolatopsis taiwanensis</name>
    <dbReference type="NCBI Taxonomy" id="342230"/>
    <lineage>
        <taxon>Bacteria</taxon>
        <taxon>Bacillati</taxon>
        <taxon>Actinomycetota</taxon>
        <taxon>Actinomycetes</taxon>
        <taxon>Pseudonocardiales</taxon>
        <taxon>Pseudonocardiaceae</taxon>
        <taxon>Amycolatopsis</taxon>
    </lineage>
</organism>
<accession>A0A9W6R6T6</accession>
<dbReference type="PANTHER" id="PTHR31891">
    <property type="entry name" value="FORMAMIDASE C869.04-RELATED"/>
    <property type="match status" value="1"/>
</dbReference>
<dbReference type="InterPro" id="IPR004304">
    <property type="entry name" value="FmdA_AmdA"/>
</dbReference>
<dbReference type="Gene3D" id="2.60.120.580">
    <property type="entry name" value="Acetamidase/Formamidase-like domains"/>
    <property type="match status" value="2"/>
</dbReference>
<sequence>MTVHHLEPAPGTVVDVFSRDSPTALTVDPGDTVVVKSLDARGYLQRQRSPGEDRPRMFPEARGHCLTGPIDVRGAEPGTVLAVHLKSLIPGDWGWTVAAARDNWLNRRLGVAGGPPAWLLWDLDWDPDAGAGTGTNDLGRTVRLAPFLGIVGMPPAEPGEHSTTPPRTLGGGNIDCRELVAGSTLYLPVTVPGAHLLLGDGHAVQGDGEVSGTAIECAMTTEVVFDVLTATSVPGIHAETPSGRITFGFHENLNEAMADALEAMVIWLQDRYGLDKTTALALASPSVDMRVTQVANKTWGVHAVLPEGAIR</sequence>